<name>A0A084VKD8_ANOSI</name>
<reference evidence="2" key="2">
    <citation type="submission" date="2020-05" db="UniProtKB">
        <authorList>
            <consortium name="EnsemblMetazoa"/>
        </authorList>
    </citation>
    <scope>IDENTIFICATION</scope>
</reference>
<dbReference type="EMBL" id="ATLV01014180">
    <property type="status" value="NOT_ANNOTATED_CDS"/>
    <property type="molecule type" value="Genomic_DNA"/>
</dbReference>
<dbReference type="AlphaFoldDB" id="A0A084VKD8"/>
<evidence type="ECO:0000313" key="2">
    <source>
        <dbReference type="EnsemblMetazoa" id="ASIC005795-PA"/>
    </source>
</evidence>
<dbReference type="Proteomes" id="UP000030765">
    <property type="component" value="Unassembled WGS sequence"/>
</dbReference>
<dbReference type="EMBL" id="KE524947">
    <property type="protein sequence ID" value="KFB38432.1"/>
    <property type="molecule type" value="Genomic_DNA"/>
</dbReference>
<keyword evidence="3" id="KW-1185">Reference proteome</keyword>
<accession>A0A084VKD8</accession>
<gene>
    <name evidence="1" type="ORF">ZHAS_00005795</name>
</gene>
<evidence type="ECO:0000313" key="3">
    <source>
        <dbReference type="Proteomes" id="UP000030765"/>
    </source>
</evidence>
<proteinExistence type="predicted"/>
<evidence type="ECO:0000313" key="1">
    <source>
        <dbReference type="EMBL" id="KFB38432.1"/>
    </source>
</evidence>
<organism evidence="1">
    <name type="scientific">Anopheles sinensis</name>
    <name type="common">Mosquito</name>
    <dbReference type="NCBI Taxonomy" id="74873"/>
    <lineage>
        <taxon>Eukaryota</taxon>
        <taxon>Metazoa</taxon>
        <taxon>Ecdysozoa</taxon>
        <taxon>Arthropoda</taxon>
        <taxon>Hexapoda</taxon>
        <taxon>Insecta</taxon>
        <taxon>Pterygota</taxon>
        <taxon>Neoptera</taxon>
        <taxon>Endopterygota</taxon>
        <taxon>Diptera</taxon>
        <taxon>Nematocera</taxon>
        <taxon>Culicoidea</taxon>
        <taxon>Culicidae</taxon>
        <taxon>Anophelinae</taxon>
        <taxon>Anopheles</taxon>
    </lineage>
</organism>
<protein>
    <submittedName>
        <fullName evidence="1 2">Uncharacterized protein</fullName>
    </submittedName>
</protein>
<reference evidence="1 3" key="1">
    <citation type="journal article" date="2014" name="BMC Genomics">
        <title>Genome sequence of Anopheles sinensis provides insight into genetics basis of mosquito competence for malaria parasites.</title>
        <authorList>
            <person name="Zhou D."/>
            <person name="Zhang D."/>
            <person name="Ding G."/>
            <person name="Shi L."/>
            <person name="Hou Q."/>
            <person name="Ye Y."/>
            <person name="Xu Y."/>
            <person name="Zhou H."/>
            <person name="Xiong C."/>
            <person name="Li S."/>
            <person name="Yu J."/>
            <person name="Hong S."/>
            <person name="Yu X."/>
            <person name="Zou P."/>
            <person name="Chen C."/>
            <person name="Chang X."/>
            <person name="Wang W."/>
            <person name="Lv Y."/>
            <person name="Sun Y."/>
            <person name="Ma L."/>
            <person name="Shen B."/>
            <person name="Zhu C."/>
        </authorList>
    </citation>
    <scope>NUCLEOTIDE SEQUENCE [LARGE SCALE GENOMIC DNA]</scope>
</reference>
<sequence length="168" mass="18470">MVPSEIGLGKTLRHMLAGRDSDTVGRSGFRVSNFPSRCCTPRANHGYDKLPRCQFSLACRIRRVEGKQTRNPLCMYPAGWRRLRSPVSRKDPLFAALKITTSCLSASAVVEEKTQSVIKDINPCRPHGQLVCARNSTMSICFPPLESAAQTTDSCALLCRGVSKPLFG</sequence>
<dbReference type="VEuPathDB" id="VectorBase:ASIC005795"/>
<dbReference type="EnsemblMetazoa" id="ASIC005795-RA">
    <property type="protein sequence ID" value="ASIC005795-PA"/>
    <property type="gene ID" value="ASIC005795"/>
</dbReference>